<dbReference type="HAMAP" id="MF_01632">
    <property type="entry name" value="UbiC"/>
    <property type="match status" value="1"/>
</dbReference>
<evidence type="ECO:0000256" key="1">
    <source>
        <dbReference type="ARBA" id="ARBA00022490"/>
    </source>
</evidence>
<dbReference type="EMBL" id="UOFO01000017">
    <property type="protein sequence ID" value="VAW83650.1"/>
    <property type="molecule type" value="Genomic_DNA"/>
</dbReference>
<keyword evidence="3 4" id="KW-0456">Lyase</keyword>
<dbReference type="InterPro" id="IPR028978">
    <property type="entry name" value="Chorismate_lyase_/UTRA_dom_sf"/>
</dbReference>
<dbReference type="SUPFAM" id="SSF64288">
    <property type="entry name" value="Chorismate lyase-like"/>
    <property type="match status" value="1"/>
</dbReference>
<dbReference type="Gene3D" id="3.40.1410.10">
    <property type="entry name" value="Chorismate lyase-like"/>
    <property type="match status" value="1"/>
</dbReference>
<dbReference type="Pfam" id="PF04345">
    <property type="entry name" value="Chor_lyase"/>
    <property type="match status" value="1"/>
</dbReference>
<keyword evidence="2" id="KW-0831">Ubiquinone biosynthesis</keyword>
<evidence type="ECO:0000256" key="3">
    <source>
        <dbReference type="ARBA" id="ARBA00023239"/>
    </source>
</evidence>
<keyword evidence="1" id="KW-0963">Cytoplasm</keyword>
<dbReference type="PANTHER" id="PTHR38683">
    <property type="entry name" value="CHORISMATE PYRUVATE-LYASE"/>
    <property type="match status" value="1"/>
</dbReference>
<protein>
    <submittedName>
        <fullName evidence="4">Chorismate--pyruvate lyase</fullName>
        <ecNumber evidence="4">4.1.3.40</ecNumber>
    </submittedName>
</protein>
<organism evidence="4">
    <name type="scientific">hydrothermal vent metagenome</name>
    <dbReference type="NCBI Taxonomy" id="652676"/>
    <lineage>
        <taxon>unclassified sequences</taxon>
        <taxon>metagenomes</taxon>
        <taxon>ecological metagenomes</taxon>
    </lineage>
</organism>
<dbReference type="AlphaFoldDB" id="A0A3B0Z3S1"/>
<dbReference type="EC" id="4.1.3.40" evidence="4"/>
<accession>A0A3B0Z3S1</accession>
<sequence>MSFLNESKWSNLTGWRRHQPEPEIKIWLIDAQSLTKRLKAYSKHSFRVQLDSQQWERPLRSERQVLAMPDRGRALVRKVHLLVDETPVVYARTVIPEATLSGKYRGLGHLGCRPLGEVLFADPAMRRESMTFAQIKQGQALYDEAMVDMHQVSDAFWGRRSLFWLKKECLLVSEFFLPNINILENER</sequence>
<proteinExistence type="inferred from homology"/>
<dbReference type="PANTHER" id="PTHR38683:SF1">
    <property type="entry name" value="CHORISMATE PYRUVATE-LYASE"/>
    <property type="match status" value="1"/>
</dbReference>
<evidence type="ECO:0000313" key="4">
    <source>
        <dbReference type="EMBL" id="VAW83650.1"/>
    </source>
</evidence>
<gene>
    <name evidence="4" type="ORF">MNBD_GAMMA16-927</name>
</gene>
<evidence type="ECO:0000256" key="2">
    <source>
        <dbReference type="ARBA" id="ARBA00022688"/>
    </source>
</evidence>
<dbReference type="InterPro" id="IPR007440">
    <property type="entry name" value="Chorismate--pyruvate_lyase"/>
</dbReference>
<keyword evidence="4" id="KW-0670">Pyruvate</keyword>
<name>A0A3B0Z3S1_9ZZZZ</name>
<dbReference type="GO" id="GO:0008813">
    <property type="term" value="F:chorismate lyase activity"/>
    <property type="evidence" value="ECO:0007669"/>
    <property type="project" value="UniProtKB-EC"/>
</dbReference>
<dbReference type="GO" id="GO:0005829">
    <property type="term" value="C:cytosol"/>
    <property type="evidence" value="ECO:0007669"/>
    <property type="project" value="TreeGrafter"/>
</dbReference>
<dbReference type="GO" id="GO:0006744">
    <property type="term" value="P:ubiquinone biosynthetic process"/>
    <property type="evidence" value="ECO:0007669"/>
    <property type="project" value="UniProtKB-KW"/>
</dbReference>
<reference evidence="4" key="1">
    <citation type="submission" date="2018-06" db="EMBL/GenBank/DDBJ databases">
        <authorList>
            <person name="Zhirakovskaya E."/>
        </authorList>
    </citation>
    <scope>NUCLEOTIDE SEQUENCE</scope>
</reference>